<gene>
    <name evidence="2" type="ORF">AAND1436_LOCUS17076</name>
</gene>
<evidence type="ECO:0000313" key="2">
    <source>
        <dbReference type="EMBL" id="CAD9421586.1"/>
    </source>
</evidence>
<feature type="compositionally biased region" description="Low complexity" evidence="1">
    <location>
        <begin position="28"/>
        <end position="42"/>
    </location>
</feature>
<feature type="compositionally biased region" description="Low complexity" evidence="1">
    <location>
        <begin position="9"/>
        <end position="18"/>
    </location>
</feature>
<name>A0A7S2CCQ9_9DINO</name>
<protein>
    <submittedName>
        <fullName evidence="2">Uncharacterized protein</fullName>
    </submittedName>
</protein>
<feature type="compositionally biased region" description="Acidic residues" evidence="1">
    <location>
        <begin position="157"/>
        <end position="190"/>
    </location>
</feature>
<feature type="region of interest" description="Disordered" evidence="1">
    <location>
        <begin position="131"/>
        <end position="199"/>
    </location>
</feature>
<sequence>MAQAHSAAVPPSRRGSPGVSPPFQPTSTATMAEADPPAATDAAPEKDGEGDYFYVCEKTLKAVREKLSKGEEISQETVSSLAFPDNLADDETMVPVDMSGAGGDYDDVEDMVQQLGPKGAAEAFVKAADHFEKTKESLPEEDRPKPMTAAEWKQVLAEEEDLEGEEEDDLEGDEEELLDEGEGEEEEGDEPPAKKAKQS</sequence>
<organism evidence="2">
    <name type="scientific">Alexandrium andersonii</name>
    <dbReference type="NCBI Taxonomy" id="327968"/>
    <lineage>
        <taxon>Eukaryota</taxon>
        <taxon>Sar</taxon>
        <taxon>Alveolata</taxon>
        <taxon>Dinophyceae</taxon>
        <taxon>Gonyaulacales</taxon>
        <taxon>Pyrocystaceae</taxon>
        <taxon>Alexandrium</taxon>
    </lineage>
</organism>
<feature type="region of interest" description="Disordered" evidence="1">
    <location>
        <begin position="1"/>
        <end position="49"/>
    </location>
</feature>
<proteinExistence type="predicted"/>
<accession>A0A7S2CCQ9</accession>
<evidence type="ECO:0000256" key="1">
    <source>
        <dbReference type="SAM" id="MobiDB-lite"/>
    </source>
</evidence>
<reference evidence="2" key="1">
    <citation type="submission" date="2021-01" db="EMBL/GenBank/DDBJ databases">
        <authorList>
            <person name="Corre E."/>
            <person name="Pelletier E."/>
            <person name="Niang G."/>
            <person name="Scheremetjew M."/>
            <person name="Finn R."/>
            <person name="Kale V."/>
            <person name="Holt S."/>
            <person name="Cochrane G."/>
            <person name="Meng A."/>
            <person name="Brown T."/>
            <person name="Cohen L."/>
        </authorList>
    </citation>
    <scope>NUCLEOTIDE SEQUENCE</scope>
    <source>
        <strain evidence="2">CCMP2222</strain>
    </source>
</reference>
<dbReference type="EMBL" id="HBGQ01034688">
    <property type="protein sequence ID" value="CAD9421586.1"/>
    <property type="molecule type" value="Transcribed_RNA"/>
</dbReference>
<feature type="compositionally biased region" description="Basic and acidic residues" evidence="1">
    <location>
        <begin position="131"/>
        <end position="145"/>
    </location>
</feature>
<dbReference type="AlphaFoldDB" id="A0A7S2CCQ9"/>